<keyword evidence="4" id="KW-1185">Reference proteome</keyword>
<dbReference type="STRING" id="1162668.LFE_0765"/>
<dbReference type="GO" id="GO:0008198">
    <property type="term" value="F:ferrous iron binding"/>
    <property type="evidence" value="ECO:0007669"/>
    <property type="project" value="InterPro"/>
</dbReference>
<dbReference type="PANTHER" id="PTHR30096:SF0">
    <property type="entry name" value="4,5-DOPA DIOXYGENASE EXTRADIOL-LIKE PROTEIN"/>
    <property type="match status" value="1"/>
</dbReference>
<dbReference type="InterPro" id="IPR004183">
    <property type="entry name" value="Xdiol_dOase_suB"/>
</dbReference>
<dbReference type="HOGENOM" id="CLU_1048870_0_0_0"/>
<keyword evidence="1" id="KW-0560">Oxidoreductase</keyword>
<dbReference type="Pfam" id="PF02900">
    <property type="entry name" value="LigB"/>
    <property type="match status" value="1"/>
</dbReference>
<reference evidence="4" key="2">
    <citation type="submission" date="2012-03" db="EMBL/GenBank/DDBJ databases">
        <title>The complete genome sequence of the pioneer microbe on fresh volcanic deposit, Leptospirillum ferrooxidans strain C2-3.</title>
        <authorList>
            <person name="Fujimura R."/>
            <person name="Sato Y."/>
            <person name="Nishizawa T."/>
            <person name="Nanba K."/>
            <person name="Oshima K."/>
            <person name="Hattori M."/>
            <person name="Kamijo T."/>
            <person name="Ohta H."/>
        </authorList>
    </citation>
    <scope>NUCLEOTIDE SEQUENCE [LARGE SCALE GENOMIC DNA]</scope>
    <source>
        <strain evidence="4">C2-3</strain>
    </source>
</reference>
<evidence type="ECO:0000256" key="1">
    <source>
        <dbReference type="ARBA" id="ARBA00023002"/>
    </source>
</evidence>
<accession>I0IMI1</accession>
<evidence type="ECO:0000259" key="2">
    <source>
        <dbReference type="Pfam" id="PF02900"/>
    </source>
</evidence>
<dbReference type="EMBL" id="AP012342">
    <property type="protein sequence ID" value="BAM06480.1"/>
    <property type="molecule type" value="Genomic_DNA"/>
</dbReference>
<feature type="domain" description="Extradiol ring-cleavage dioxygenase class III enzyme subunit B" evidence="2">
    <location>
        <begin position="7"/>
        <end position="231"/>
    </location>
</feature>
<dbReference type="eggNOG" id="COG3384">
    <property type="taxonomic scope" value="Bacteria"/>
</dbReference>
<proteinExistence type="predicted"/>
<dbReference type="Proteomes" id="UP000007382">
    <property type="component" value="Chromosome"/>
</dbReference>
<reference evidence="3 4" key="1">
    <citation type="journal article" date="2012" name="J. Bacteriol.">
        <title>Complete Genome Sequence of Leptospirillum ferrooxidans Strain C2-3, Isolated from a Fresh Volcanic Ash Deposit on the Island of Miyake, Japan.</title>
        <authorList>
            <person name="Fujimura R."/>
            <person name="Sato Y."/>
            <person name="Nishizawa T."/>
            <person name="Oshima K."/>
            <person name="Kim S.-W."/>
            <person name="Hattori M."/>
            <person name="Kamijo T."/>
            <person name="Ohta H."/>
        </authorList>
    </citation>
    <scope>NUCLEOTIDE SEQUENCE [LARGE SCALE GENOMIC DNA]</scope>
    <source>
        <strain evidence="3 4">C2-3</strain>
    </source>
</reference>
<sequence length="265" mass="28825">MEILPILAPHSPDLLESYRRGNKRPILEALSRFHSHLVSRHTPIRAVISMSAGWQVPNIILVDNNPKLESSQDYSGFGSELQYDPNGDPILANAIIAGLKSKGVPSGAGIHGVDHILTVPLFFLIPDASVPVVVTSQPLNHARYIHVLGEVLQSLTPSGHGTILLLLSGMLAQNERIMARNLPDPLFEEYVEEMKRMLQEGESLKPLNIPKPLLERAAPPGKLRELHLLASLGCSKGIMWAMETGPGTMQVLMSFAPIELGGGNL</sequence>
<dbReference type="PANTHER" id="PTHR30096">
    <property type="entry name" value="4,5-DOPA DIOXYGENASE EXTRADIOL-LIKE PROTEIN"/>
    <property type="match status" value="1"/>
</dbReference>
<organism evidence="3 4">
    <name type="scientific">Leptospirillum ferrooxidans (strain C2-3)</name>
    <dbReference type="NCBI Taxonomy" id="1162668"/>
    <lineage>
        <taxon>Bacteria</taxon>
        <taxon>Pseudomonadati</taxon>
        <taxon>Nitrospirota</taxon>
        <taxon>Nitrospiria</taxon>
        <taxon>Nitrospirales</taxon>
        <taxon>Nitrospiraceae</taxon>
        <taxon>Leptospirillum</taxon>
    </lineage>
</organism>
<dbReference type="AlphaFoldDB" id="I0IMI1"/>
<dbReference type="GO" id="GO:0016702">
    <property type="term" value="F:oxidoreductase activity, acting on single donors with incorporation of molecular oxygen, incorporation of two atoms of oxygen"/>
    <property type="evidence" value="ECO:0007669"/>
    <property type="project" value="UniProtKB-ARBA"/>
</dbReference>
<dbReference type="RefSeq" id="WP_014448972.1">
    <property type="nucleotide sequence ID" value="NC_017094.1"/>
</dbReference>
<dbReference type="KEGG" id="lfc:LFE_0765"/>
<evidence type="ECO:0000313" key="4">
    <source>
        <dbReference type="Proteomes" id="UP000007382"/>
    </source>
</evidence>
<dbReference type="OrthoDB" id="1676816at2"/>
<dbReference type="Gene3D" id="3.40.830.10">
    <property type="entry name" value="LigB-like"/>
    <property type="match status" value="1"/>
</dbReference>
<name>I0IMI1_LEPFC</name>
<dbReference type="SUPFAM" id="SSF53213">
    <property type="entry name" value="LigB-like"/>
    <property type="match status" value="1"/>
</dbReference>
<gene>
    <name evidence="3" type="ordered locus">LFE_0765</name>
</gene>
<protein>
    <submittedName>
        <fullName evidence="3">Putative catalytic LigB subunit of aromatic ring-opening dioxygenase family</fullName>
    </submittedName>
</protein>
<evidence type="ECO:0000313" key="3">
    <source>
        <dbReference type="EMBL" id="BAM06480.1"/>
    </source>
</evidence>
<keyword evidence="3" id="KW-0223">Dioxygenase</keyword>
<dbReference type="PATRIC" id="fig|1162668.3.peg.897"/>